<organism evidence="1 2">
    <name type="scientific">Potamilus streckersoni</name>
    <dbReference type="NCBI Taxonomy" id="2493646"/>
    <lineage>
        <taxon>Eukaryota</taxon>
        <taxon>Metazoa</taxon>
        <taxon>Spiralia</taxon>
        <taxon>Lophotrochozoa</taxon>
        <taxon>Mollusca</taxon>
        <taxon>Bivalvia</taxon>
        <taxon>Autobranchia</taxon>
        <taxon>Heteroconchia</taxon>
        <taxon>Palaeoheterodonta</taxon>
        <taxon>Unionida</taxon>
        <taxon>Unionoidea</taxon>
        <taxon>Unionidae</taxon>
        <taxon>Ambleminae</taxon>
        <taxon>Lampsilini</taxon>
        <taxon>Potamilus</taxon>
    </lineage>
</organism>
<keyword evidence="2" id="KW-1185">Reference proteome</keyword>
<dbReference type="AlphaFoldDB" id="A0AAE0RN96"/>
<evidence type="ECO:0000313" key="1">
    <source>
        <dbReference type="EMBL" id="KAK3576612.1"/>
    </source>
</evidence>
<proteinExistence type="predicted"/>
<name>A0AAE0RN96_9BIVA</name>
<dbReference type="InterPro" id="IPR035897">
    <property type="entry name" value="Toll_tir_struct_dom_sf"/>
</dbReference>
<reference evidence="1" key="1">
    <citation type="journal article" date="2021" name="Genome Biol. Evol.">
        <title>A High-Quality Reference Genome for a Parasitic Bivalve with Doubly Uniparental Inheritance (Bivalvia: Unionida).</title>
        <authorList>
            <person name="Smith C.H."/>
        </authorList>
    </citation>
    <scope>NUCLEOTIDE SEQUENCE</scope>
    <source>
        <strain evidence="1">CHS0354</strain>
    </source>
</reference>
<protein>
    <recommendedName>
        <fullName evidence="3">TIR domain-containing protein</fullName>
    </recommendedName>
</protein>
<evidence type="ECO:0000313" key="2">
    <source>
        <dbReference type="Proteomes" id="UP001195483"/>
    </source>
</evidence>
<dbReference type="Proteomes" id="UP001195483">
    <property type="component" value="Unassembled WGS sequence"/>
</dbReference>
<sequence length="196" mass="23666">MIRRQRIHKRKALRTENFVDRYNLNKYEARQRNFRFLSFPGKYFETVNTYIVPKLKKFVRERFGDNDNLICTGDIHFNNGRWLTNEIDRCLNRCCVFFMVVTKHFIRSEYKVIIAKHKDKCKILLVNEEVYQQKIPSALKGILKVCTIWRTIFKMLEASAKFRTKKRNVYNFLLNDFLSILVSDIRNQTLFADMIF</sequence>
<evidence type="ECO:0008006" key="3">
    <source>
        <dbReference type="Google" id="ProtNLM"/>
    </source>
</evidence>
<reference evidence="1" key="3">
    <citation type="submission" date="2023-05" db="EMBL/GenBank/DDBJ databases">
        <authorList>
            <person name="Smith C.H."/>
        </authorList>
    </citation>
    <scope>NUCLEOTIDE SEQUENCE</scope>
    <source>
        <strain evidence="1">CHS0354</strain>
        <tissue evidence="1">Mantle</tissue>
    </source>
</reference>
<dbReference type="Gene3D" id="3.40.50.10140">
    <property type="entry name" value="Toll/interleukin-1 receptor homology (TIR) domain"/>
    <property type="match status" value="1"/>
</dbReference>
<dbReference type="EMBL" id="JAEAOA010001402">
    <property type="protein sequence ID" value="KAK3576612.1"/>
    <property type="molecule type" value="Genomic_DNA"/>
</dbReference>
<reference evidence="1" key="2">
    <citation type="journal article" date="2021" name="Genome Biol. Evol.">
        <title>Developing a high-quality reference genome for a parasitic bivalve with doubly uniparental inheritance (Bivalvia: Unionida).</title>
        <authorList>
            <person name="Smith C.H."/>
        </authorList>
    </citation>
    <scope>NUCLEOTIDE SEQUENCE</scope>
    <source>
        <strain evidence="1">CHS0354</strain>
        <tissue evidence="1">Mantle</tissue>
    </source>
</reference>
<dbReference type="SUPFAM" id="SSF52200">
    <property type="entry name" value="Toll/Interleukin receptor TIR domain"/>
    <property type="match status" value="1"/>
</dbReference>
<accession>A0AAE0RN96</accession>
<gene>
    <name evidence="1" type="ORF">CHS0354_023130</name>
</gene>
<comment type="caution">
    <text evidence="1">The sequence shown here is derived from an EMBL/GenBank/DDBJ whole genome shotgun (WGS) entry which is preliminary data.</text>
</comment>